<dbReference type="AlphaFoldDB" id="A0A0D2M3Q1"/>
<dbReference type="GO" id="GO:0016020">
    <property type="term" value="C:membrane"/>
    <property type="evidence" value="ECO:0007669"/>
    <property type="project" value="TreeGrafter"/>
</dbReference>
<accession>A0A0D2M3Q1</accession>
<dbReference type="GeneID" id="25742658"/>
<dbReference type="GO" id="GO:0004050">
    <property type="term" value="F:apyrase activity"/>
    <property type="evidence" value="ECO:0007669"/>
    <property type="project" value="UniProtKB-EC"/>
</dbReference>
<dbReference type="GO" id="GO:0009134">
    <property type="term" value="P:nucleoside diphosphate catabolic process"/>
    <property type="evidence" value="ECO:0007669"/>
    <property type="project" value="TreeGrafter"/>
</dbReference>
<keyword evidence="8" id="KW-1185">Reference proteome</keyword>
<sequence>MFRRHENLQNRLWRYRGPIAVAVSLLLVVLLAFSALPPRDPARSLPSAHLRGAGTFGGGGRSGDDSGGGGDGGNHDIYSVVIDAGSTGSRIHVLKFKRDAATRQLQLVKTGFKALKPGLSAYRDEPQKAGESLRPLLETAMADVPEGRRAVTGLSLKATAGLRLLPGRKADEILKAVTSLLEGYPFQLKEGAVGIMDGAHEGAYAWLTLNYLLGKLGGGPNATVAAIDLGGGSVQEAFALPDAEVKQAPEGYVTTVRAGAGSYNVYVHSYLGYGLMAARARVIESGAPGPGGGAGNGTGHPCFAKGTNLKYSYAGKDYQVIAAGDFTRCAAAAFKALEHDKDCGADKAACSFSGAWRGKPSSMQRVYYVSSYFFDRAVEAGIITDKNAIDFKTTPHEFARLAGEVCGKDAAELAKRFSLQDDNAPFFCLDLSFCHTVLTQGFDMPDHESLTLVKKVKYGDLGPIDASWSLGAAIDELSTPAPARRQRRRLRRRGRRRM</sequence>
<feature type="binding site" evidence="4">
    <location>
        <begin position="231"/>
        <end position="235"/>
    </location>
    <ligand>
        <name>ATP</name>
        <dbReference type="ChEBI" id="CHEBI:30616"/>
    </ligand>
</feature>
<gene>
    <name evidence="7" type="ORF">MNEG_9783</name>
</gene>
<dbReference type="Gene3D" id="3.30.420.150">
    <property type="entry name" value="Exopolyphosphatase. Domain 2"/>
    <property type="match status" value="1"/>
</dbReference>
<evidence type="ECO:0000256" key="1">
    <source>
        <dbReference type="ARBA" id="ARBA00009283"/>
    </source>
</evidence>
<evidence type="ECO:0000256" key="4">
    <source>
        <dbReference type="PIRSR" id="PIRSR600407-2"/>
    </source>
</evidence>
<organism evidence="7 8">
    <name type="scientific">Monoraphidium neglectum</name>
    <dbReference type="NCBI Taxonomy" id="145388"/>
    <lineage>
        <taxon>Eukaryota</taxon>
        <taxon>Viridiplantae</taxon>
        <taxon>Chlorophyta</taxon>
        <taxon>core chlorophytes</taxon>
        <taxon>Chlorophyceae</taxon>
        <taxon>CS clade</taxon>
        <taxon>Sphaeropleales</taxon>
        <taxon>Selenastraceae</taxon>
        <taxon>Monoraphidium</taxon>
    </lineage>
</organism>
<dbReference type="GO" id="GO:0017110">
    <property type="term" value="F:nucleoside diphosphate phosphatase activity"/>
    <property type="evidence" value="ECO:0007669"/>
    <property type="project" value="TreeGrafter"/>
</dbReference>
<dbReference type="Pfam" id="PF01150">
    <property type="entry name" value="GDA1_CD39"/>
    <property type="match status" value="1"/>
</dbReference>
<evidence type="ECO:0000256" key="3">
    <source>
        <dbReference type="PIRSR" id="PIRSR600407-1"/>
    </source>
</evidence>
<keyword evidence="4" id="KW-0067">ATP-binding</keyword>
<dbReference type="OrthoDB" id="6372431at2759"/>
<evidence type="ECO:0000313" key="7">
    <source>
        <dbReference type="EMBL" id="KIY98179.1"/>
    </source>
</evidence>
<dbReference type="Proteomes" id="UP000054498">
    <property type="component" value="Unassembled WGS sequence"/>
</dbReference>
<dbReference type="InterPro" id="IPR000407">
    <property type="entry name" value="GDA1_CD39_NTPase"/>
</dbReference>
<dbReference type="PANTHER" id="PTHR11782:SF83">
    <property type="entry name" value="GUANOSINE-DIPHOSPHATASE"/>
    <property type="match status" value="1"/>
</dbReference>
<feature type="region of interest" description="Disordered" evidence="6">
    <location>
        <begin position="42"/>
        <end position="70"/>
    </location>
</feature>
<keyword evidence="4" id="KW-0547">Nucleotide-binding</keyword>
<keyword evidence="2 5" id="KW-0378">Hydrolase</keyword>
<proteinExistence type="inferred from homology"/>
<dbReference type="KEGG" id="mng:MNEG_9783"/>
<evidence type="ECO:0000256" key="5">
    <source>
        <dbReference type="RuleBase" id="RU003833"/>
    </source>
</evidence>
<dbReference type="RefSeq" id="XP_013897199.1">
    <property type="nucleotide sequence ID" value="XM_014041745.1"/>
</dbReference>
<reference evidence="7 8" key="1">
    <citation type="journal article" date="2013" name="BMC Genomics">
        <title>Reconstruction of the lipid metabolism for the microalga Monoraphidium neglectum from its genome sequence reveals characteristics suitable for biofuel production.</title>
        <authorList>
            <person name="Bogen C."/>
            <person name="Al-Dilaimi A."/>
            <person name="Albersmeier A."/>
            <person name="Wichmann J."/>
            <person name="Grundmann M."/>
            <person name="Rupp O."/>
            <person name="Lauersen K.J."/>
            <person name="Blifernez-Klassen O."/>
            <person name="Kalinowski J."/>
            <person name="Goesmann A."/>
            <person name="Mussgnug J.H."/>
            <person name="Kruse O."/>
        </authorList>
    </citation>
    <scope>NUCLEOTIDE SEQUENCE [LARGE SCALE GENOMIC DNA]</scope>
    <source>
        <strain evidence="7 8">SAG 48.87</strain>
    </source>
</reference>
<dbReference type="Gene3D" id="3.30.420.40">
    <property type="match status" value="1"/>
</dbReference>
<evidence type="ECO:0000256" key="6">
    <source>
        <dbReference type="SAM" id="MobiDB-lite"/>
    </source>
</evidence>
<dbReference type="EC" id="3.6.1.5" evidence="7"/>
<feature type="compositionally biased region" description="Gly residues" evidence="6">
    <location>
        <begin position="54"/>
        <end position="70"/>
    </location>
</feature>
<dbReference type="EMBL" id="KK102281">
    <property type="protein sequence ID" value="KIY98179.1"/>
    <property type="molecule type" value="Genomic_DNA"/>
</dbReference>
<evidence type="ECO:0000313" key="8">
    <source>
        <dbReference type="Proteomes" id="UP000054498"/>
    </source>
</evidence>
<dbReference type="PROSITE" id="PS01238">
    <property type="entry name" value="GDA1_CD39_NTPASE"/>
    <property type="match status" value="1"/>
</dbReference>
<dbReference type="GO" id="GO:0005524">
    <property type="term" value="F:ATP binding"/>
    <property type="evidence" value="ECO:0007669"/>
    <property type="project" value="UniProtKB-KW"/>
</dbReference>
<evidence type="ECO:0000256" key="2">
    <source>
        <dbReference type="ARBA" id="ARBA00022801"/>
    </source>
</evidence>
<comment type="similarity">
    <text evidence="1 5">Belongs to the GDA1/CD39 NTPase family.</text>
</comment>
<feature type="active site" description="Proton acceptor" evidence="3">
    <location>
        <position position="201"/>
    </location>
</feature>
<name>A0A0D2M3Q1_9CHLO</name>
<dbReference type="PANTHER" id="PTHR11782">
    <property type="entry name" value="ADENOSINE/GUANOSINE DIPHOSPHATASE"/>
    <property type="match status" value="1"/>
</dbReference>
<protein>
    <submittedName>
        <fullName evidence="7">Apyrase</fullName>
        <ecNumber evidence="7">3.6.1.5</ecNumber>
    </submittedName>
</protein>